<reference evidence="2" key="1">
    <citation type="submission" date="2021-04" db="EMBL/GenBank/DDBJ databases">
        <title>Genomes of microviruses identified in yellow-bellied marmot fecal samples.</title>
        <authorList>
            <person name="Varsani A."/>
            <person name="Kraberger S."/>
            <person name="Chatterjee A."/>
            <person name="Richet C."/>
            <person name="Fontenele R.S."/>
            <person name="Schmidlin K."/>
            <person name="Blumstein D.T."/>
        </authorList>
    </citation>
    <scope>NUCLEOTIDE SEQUENCE</scope>
    <source>
        <strain evidence="2">Mar7</strain>
    </source>
</reference>
<dbReference type="EMBL" id="MZ089753">
    <property type="protein sequence ID" value="QXN75021.1"/>
    <property type="molecule type" value="Genomic_DNA"/>
</dbReference>
<protein>
    <submittedName>
        <fullName evidence="2">Replication initiator protein</fullName>
    </submittedName>
</protein>
<organism evidence="2">
    <name type="scientific">Microvirus mar7</name>
    <dbReference type="NCBI Taxonomy" id="2851203"/>
    <lineage>
        <taxon>Viruses</taxon>
        <taxon>Monodnaviria</taxon>
        <taxon>Sangervirae</taxon>
        <taxon>Phixviricota</taxon>
        <taxon>Malgrandaviricetes</taxon>
        <taxon>Petitvirales</taxon>
        <taxon>Microviridae</taxon>
    </lineage>
</organism>
<name>A0A8F5MLI9_9VIRU</name>
<evidence type="ECO:0000313" key="2">
    <source>
        <dbReference type="EMBL" id="QXN75021.1"/>
    </source>
</evidence>
<proteinExistence type="predicted"/>
<dbReference type="Pfam" id="PF23343">
    <property type="entry name" value="REP_ORF2-G2P"/>
    <property type="match status" value="1"/>
</dbReference>
<dbReference type="InterPro" id="IPR056906">
    <property type="entry name" value="ORF2/G2P_dom"/>
</dbReference>
<sequence>MCLYPVKIVPHSNDGIPRKVCTVACGRCLECLRQKSLEWSFRIMDECSLHEKNCFLTLTYNQEYLPYPPSVSRREIQLFMKRIRQELSPLKVRFFACGEYGKKNKRPHYHVILFGYFPDDAYPWCIEDGVQLYRSPTVEKVWSFGFSSVGKVTEKTALYCAKYMNKYSFEKNPAAFNAFPSDPSCPFKTYISPPFVQMSNRPGIGFDCVYKCDLNSDMLYRNGRGIKIPRYYLKVMERDGIFLDDFKAMRQANGEAVARCIDIDLKRKKFYEKFFEKKYVKTIDR</sequence>
<accession>A0A8F5MLI9</accession>
<evidence type="ECO:0000259" key="1">
    <source>
        <dbReference type="Pfam" id="PF23343"/>
    </source>
</evidence>
<feature type="domain" description="Replication-associated protein ORF2/G2P" evidence="1">
    <location>
        <begin position="53"/>
        <end position="166"/>
    </location>
</feature>